<dbReference type="GO" id="GO:0004803">
    <property type="term" value="F:transposase activity"/>
    <property type="evidence" value="ECO:0007669"/>
    <property type="project" value="InterPro"/>
</dbReference>
<evidence type="ECO:0000313" key="3">
    <source>
        <dbReference type="EMBL" id="RYC32858.1"/>
    </source>
</evidence>
<evidence type="ECO:0000256" key="1">
    <source>
        <dbReference type="SAM" id="Phobius"/>
    </source>
</evidence>
<dbReference type="AlphaFoldDB" id="A0A4Q2UA71"/>
<name>A0A4Q2UA71_9HYPH</name>
<dbReference type="NCBIfam" id="NF033580">
    <property type="entry name" value="transpos_IS5_3"/>
    <property type="match status" value="1"/>
</dbReference>
<reference evidence="3 4" key="1">
    <citation type="submission" date="2018-12" db="EMBL/GenBank/DDBJ databases">
        <authorList>
            <person name="Grouzdev D.S."/>
            <person name="Krutkina M.S."/>
        </authorList>
    </citation>
    <scope>NUCLEOTIDE SEQUENCE [LARGE SCALE GENOMIC DNA]</scope>
    <source>
        <strain evidence="3 4">RmlP026</strain>
    </source>
</reference>
<keyword evidence="1" id="KW-1133">Transmembrane helix</keyword>
<protein>
    <submittedName>
        <fullName evidence="3">IS5 family transposase</fullName>
    </submittedName>
</protein>
<dbReference type="RefSeq" id="WP_129224947.1">
    <property type="nucleotide sequence ID" value="NZ_QYBB01000005.1"/>
</dbReference>
<dbReference type="InterPro" id="IPR002559">
    <property type="entry name" value="Transposase_11"/>
</dbReference>
<dbReference type="PANTHER" id="PTHR30007:SF0">
    <property type="entry name" value="TRANSPOSASE"/>
    <property type="match status" value="1"/>
</dbReference>
<feature type="transmembrane region" description="Helical" evidence="1">
    <location>
        <begin position="111"/>
        <end position="129"/>
    </location>
</feature>
<organism evidence="3 4">
    <name type="scientific">Lichenibacterium minor</name>
    <dbReference type="NCBI Taxonomy" id="2316528"/>
    <lineage>
        <taxon>Bacteria</taxon>
        <taxon>Pseudomonadati</taxon>
        <taxon>Pseudomonadota</taxon>
        <taxon>Alphaproteobacteria</taxon>
        <taxon>Hyphomicrobiales</taxon>
        <taxon>Lichenihabitantaceae</taxon>
        <taxon>Lichenibacterium</taxon>
    </lineage>
</organism>
<keyword evidence="1" id="KW-0812">Transmembrane</keyword>
<dbReference type="PANTHER" id="PTHR30007">
    <property type="entry name" value="PHP DOMAIN PROTEIN"/>
    <property type="match status" value="1"/>
</dbReference>
<dbReference type="Pfam" id="PF01609">
    <property type="entry name" value="DDE_Tnp_1"/>
    <property type="match status" value="1"/>
</dbReference>
<accession>A0A4Q2UA71</accession>
<proteinExistence type="predicted"/>
<sequence>MKGRKIHSLVDTLGLPIRLVVHSAGVQDRDGASLLFDKITIRFPWLKCVFADTGYNAQQTYEAAGANGLRLEVVRRDPNAVGFEVIKRRWVVERTFSWLGRNRRLAKDFENLASTLLAFVTLAAIQFGIRRLARP</sequence>
<dbReference type="GO" id="GO:0006313">
    <property type="term" value="P:DNA transposition"/>
    <property type="evidence" value="ECO:0007669"/>
    <property type="project" value="InterPro"/>
</dbReference>
<dbReference type="Proteomes" id="UP000290759">
    <property type="component" value="Unassembled WGS sequence"/>
</dbReference>
<comment type="caution">
    <text evidence="3">The sequence shown here is derived from an EMBL/GenBank/DDBJ whole genome shotgun (WGS) entry which is preliminary data.</text>
</comment>
<gene>
    <name evidence="3" type="ORF">D3273_07200</name>
</gene>
<keyword evidence="1" id="KW-0472">Membrane</keyword>
<keyword evidence="4" id="KW-1185">Reference proteome</keyword>
<dbReference type="GO" id="GO:0003677">
    <property type="term" value="F:DNA binding"/>
    <property type="evidence" value="ECO:0007669"/>
    <property type="project" value="InterPro"/>
</dbReference>
<feature type="domain" description="Transposase IS4-like" evidence="2">
    <location>
        <begin position="2"/>
        <end position="124"/>
    </location>
</feature>
<reference evidence="3 4" key="2">
    <citation type="submission" date="2019-02" db="EMBL/GenBank/DDBJ databases">
        <title>'Lichenibacterium ramalinii' gen. nov. sp. nov., 'Lichenibacterium minor' gen. nov. sp. nov.</title>
        <authorList>
            <person name="Pankratov T."/>
        </authorList>
    </citation>
    <scope>NUCLEOTIDE SEQUENCE [LARGE SCALE GENOMIC DNA]</scope>
    <source>
        <strain evidence="3 4">RmlP026</strain>
    </source>
</reference>
<dbReference type="EMBL" id="QYBB01000005">
    <property type="protein sequence ID" value="RYC32858.1"/>
    <property type="molecule type" value="Genomic_DNA"/>
</dbReference>
<dbReference type="OrthoDB" id="9798237at2"/>
<evidence type="ECO:0000259" key="2">
    <source>
        <dbReference type="Pfam" id="PF01609"/>
    </source>
</evidence>
<evidence type="ECO:0000313" key="4">
    <source>
        <dbReference type="Proteomes" id="UP000290759"/>
    </source>
</evidence>